<proteinExistence type="predicted"/>
<dbReference type="SUPFAM" id="SSF88713">
    <property type="entry name" value="Glycoside hydrolase/deacetylase"/>
    <property type="match status" value="1"/>
</dbReference>
<sequence>MTPWPDPYKAAISFTMDNLGEAQDVLKGTWKDPIGTHYSITNQLPRMLKLLNKYGIKSTYFQESWSLNVYSSVVRNMTLQNNVEVAWHGWQHEVWDSLDEDAEKKNFEKSFETARGYGIRYKGFRPPGGKVNERTYNLLGKNGVQYLSPLGGPNVFGVLELGNDNQSELVILPFEWQAVDAFYYMEKFSKSREEYGEQSGVMEPADFEKVLMRKIDETVKAGGYLSILFHPFLQLSEEKFAVLESVLKRISDDNKIWCAACGEVAEWMLENKGAFPVVGQPSSVHPPTDVSIDFLYSSAWAFMAIDVFPNEHPLIEKTTEFALNAMEAVVDDPDNVQEAPEYAEYFARRPRDARAGELTRRIDEMRLSRQRARPPSPRPSGEPTTPGTLPPTTPATLTEAQPTGPLVEAQPTTPGHLAEEESTTPKSPAPTTPRNRGATASPEASTPVSLAALPAGVAQLTDRLSLLSTRDESKSSSESSLQSSPVEMPVTSQRITKRSEWSMPRQFRSRLSDTSEELDWSEEPVVEGFMPETTAEPMSPPRSYASAASGPKSELTLSRWAPGNENGTETKPGVQVLKPKGSNLVRLVQLPTHVESFGKNYTPPPAVVDENDGEWENVGRNRFRMGPKPANLCPVPRAPVIRDGEKPRQISLPSIAVPKSYRQAIETQPAAGSSSSTKKDNTAPTARPIHAKKYVMGQDERKSLWTQLFTPHAVPEEPFCITGIPNSTFGTCVMGKDSAIWNRISNEGLVPQDLRLIHEREGSKTRRIYVTFRGPNVQRSPPNLHLLKTLFLDMKFWVDQSRASQKTIALDASLRNRAQKRLSSVPMAQAPAPKPSAEETAKIRAEEALAREEADTQLVKARISTALLSNKARTVVEISAHMEKVWHETRPLLQSANHWKIKLWMASLWSEARNDDRAHGDASWAWYCTNGLADDNDGYSTEPKPRPPTSYMPSLPHSLRTNKVEVMRRDADLPCLLRRARTES</sequence>
<feature type="region of interest" description="Disordered" evidence="1">
    <location>
        <begin position="937"/>
        <end position="958"/>
    </location>
</feature>
<feature type="domain" description="NodB homology" evidence="2">
    <location>
        <begin position="42"/>
        <end position="146"/>
    </location>
</feature>
<dbReference type="InterPro" id="IPR002509">
    <property type="entry name" value="NODB_dom"/>
</dbReference>
<evidence type="ECO:0000313" key="4">
    <source>
        <dbReference type="Proteomes" id="UP001301769"/>
    </source>
</evidence>
<gene>
    <name evidence="3" type="ORF">QBC37DRAFT_449696</name>
</gene>
<feature type="region of interest" description="Disordered" evidence="1">
    <location>
        <begin position="666"/>
        <end position="690"/>
    </location>
</feature>
<dbReference type="PANTHER" id="PTHR47561:SF1">
    <property type="entry name" value="POLYSACCHARIDE DEACETYLASE FAMILY PROTEIN (AFU_ORTHOLOGUE AFUA_6G05030)"/>
    <property type="match status" value="1"/>
</dbReference>
<dbReference type="InterPro" id="IPR011330">
    <property type="entry name" value="Glyco_hydro/deAcase_b/a-brl"/>
</dbReference>
<dbReference type="AlphaFoldDB" id="A0AAN7BB78"/>
<reference evidence="3" key="1">
    <citation type="journal article" date="2023" name="Mol. Phylogenet. Evol.">
        <title>Genome-scale phylogeny and comparative genomics of the fungal order Sordariales.</title>
        <authorList>
            <person name="Hensen N."/>
            <person name="Bonometti L."/>
            <person name="Westerberg I."/>
            <person name="Brannstrom I.O."/>
            <person name="Guillou S."/>
            <person name="Cros-Aarteil S."/>
            <person name="Calhoun S."/>
            <person name="Haridas S."/>
            <person name="Kuo A."/>
            <person name="Mondo S."/>
            <person name="Pangilinan J."/>
            <person name="Riley R."/>
            <person name="LaButti K."/>
            <person name="Andreopoulos B."/>
            <person name="Lipzen A."/>
            <person name="Chen C."/>
            <person name="Yan M."/>
            <person name="Daum C."/>
            <person name="Ng V."/>
            <person name="Clum A."/>
            <person name="Steindorff A."/>
            <person name="Ohm R.A."/>
            <person name="Martin F."/>
            <person name="Silar P."/>
            <person name="Natvig D.O."/>
            <person name="Lalanne C."/>
            <person name="Gautier V."/>
            <person name="Ament-Velasquez S.L."/>
            <person name="Kruys A."/>
            <person name="Hutchinson M.I."/>
            <person name="Powell A.J."/>
            <person name="Barry K."/>
            <person name="Miller A.N."/>
            <person name="Grigoriev I.V."/>
            <person name="Debuchy R."/>
            <person name="Gladieux P."/>
            <person name="Hiltunen Thoren M."/>
            <person name="Johannesson H."/>
        </authorList>
    </citation>
    <scope>NUCLEOTIDE SEQUENCE</scope>
    <source>
        <strain evidence="3">PSN293</strain>
    </source>
</reference>
<dbReference type="GO" id="GO:0016810">
    <property type="term" value="F:hydrolase activity, acting on carbon-nitrogen (but not peptide) bonds"/>
    <property type="evidence" value="ECO:0007669"/>
    <property type="project" value="InterPro"/>
</dbReference>
<evidence type="ECO:0000256" key="1">
    <source>
        <dbReference type="SAM" id="MobiDB-lite"/>
    </source>
</evidence>
<evidence type="ECO:0000259" key="2">
    <source>
        <dbReference type="Pfam" id="PF01522"/>
    </source>
</evidence>
<feature type="compositionally biased region" description="Acidic residues" evidence="1">
    <location>
        <begin position="514"/>
        <end position="525"/>
    </location>
</feature>
<dbReference type="Pfam" id="PF01522">
    <property type="entry name" value="Polysacc_deac_1"/>
    <property type="match status" value="1"/>
</dbReference>
<accession>A0AAN7BB78</accession>
<dbReference type="Proteomes" id="UP001301769">
    <property type="component" value="Unassembled WGS sequence"/>
</dbReference>
<feature type="compositionally biased region" description="Low complexity" evidence="1">
    <location>
        <begin position="476"/>
        <end position="487"/>
    </location>
</feature>
<feature type="region of interest" description="Disordered" evidence="1">
    <location>
        <begin position="359"/>
        <end position="446"/>
    </location>
</feature>
<reference evidence="3" key="2">
    <citation type="submission" date="2023-05" db="EMBL/GenBank/DDBJ databases">
        <authorList>
            <consortium name="Lawrence Berkeley National Laboratory"/>
            <person name="Steindorff A."/>
            <person name="Hensen N."/>
            <person name="Bonometti L."/>
            <person name="Westerberg I."/>
            <person name="Brannstrom I.O."/>
            <person name="Guillou S."/>
            <person name="Cros-Aarteil S."/>
            <person name="Calhoun S."/>
            <person name="Haridas S."/>
            <person name="Kuo A."/>
            <person name="Mondo S."/>
            <person name="Pangilinan J."/>
            <person name="Riley R."/>
            <person name="Labutti K."/>
            <person name="Andreopoulos B."/>
            <person name="Lipzen A."/>
            <person name="Chen C."/>
            <person name="Yanf M."/>
            <person name="Daum C."/>
            <person name="Ng V."/>
            <person name="Clum A."/>
            <person name="Ohm R."/>
            <person name="Martin F."/>
            <person name="Silar P."/>
            <person name="Natvig D."/>
            <person name="Lalanne C."/>
            <person name="Gautier V."/>
            <person name="Ament-Velasquez S.L."/>
            <person name="Kruys A."/>
            <person name="Hutchinson M.I."/>
            <person name="Powell A.J."/>
            <person name="Barry K."/>
            <person name="Miller A.N."/>
            <person name="Grigoriev I.V."/>
            <person name="Debuchy R."/>
            <person name="Gladieux P."/>
            <person name="Thoren M.H."/>
            <person name="Johannesson H."/>
        </authorList>
    </citation>
    <scope>NUCLEOTIDE SEQUENCE</scope>
    <source>
        <strain evidence="3">PSN293</strain>
    </source>
</reference>
<feature type="compositionally biased region" description="Low complexity" evidence="1">
    <location>
        <begin position="394"/>
        <end position="403"/>
    </location>
</feature>
<feature type="region of interest" description="Disordered" evidence="1">
    <location>
        <begin position="467"/>
        <end position="573"/>
    </location>
</feature>
<keyword evidence="4" id="KW-1185">Reference proteome</keyword>
<comment type="caution">
    <text evidence="3">The sequence shown here is derived from an EMBL/GenBank/DDBJ whole genome shotgun (WGS) entry which is preliminary data.</text>
</comment>
<organism evidence="3 4">
    <name type="scientific">Rhypophila decipiens</name>
    <dbReference type="NCBI Taxonomy" id="261697"/>
    <lineage>
        <taxon>Eukaryota</taxon>
        <taxon>Fungi</taxon>
        <taxon>Dikarya</taxon>
        <taxon>Ascomycota</taxon>
        <taxon>Pezizomycotina</taxon>
        <taxon>Sordariomycetes</taxon>
        <taxon>Sordariomycetidae</taxon>
        <taxon>Sordariales</taxon>
        <taxon>Naviculisporaceae</taxon>
        <taxon>Rhypophila</taxon>
    </lineage>
</organism>
<name>A0AAN7BB78_9PEZI</name>
<dbReference type="Gene3D" id="3.20.20.370">
    <property type="entry name" value="Glycoside hydrolase/deacetylase"/>
    <property type="match status" value="1"/>
</dbReference>
<dbReference type="GO" id="GO:0005975">
    <property type="term" value="P:carbohydrate metabolic process"/>
    <property type="evidence" value="ECO:0007669"/>
    <property type="project" value="InterPro"/>
</dbReference>
<protein>
    <recommendedName>
        <fullName evidence="2">NodB homology domain-containing protein</fullName>
    </recommendedName>
</protein>
<dbReference type="PANTHER" id="PTHR47561">
    <property type="entry name" value="POLYSACCHARIDE DEACETYLASE FAMILY PROTEIN (AFU_ORTHOLOGUE AFUA_6G05030)"/>
    <property type="match status" value="1"/>
</dbReference>
<dbReference type="EMBL" id="MU858059">
    <property type="protein sequence ID" value="KAK4217568.1"/>
    <property type="molecule type" value="Genomic_DNA"/>
</dbReference>
<evidence type="ECO:0000313" key="3">
    <source>
        <dbReference type="EMBL" id="KAK4217568.1"/>
    </source>
</evidence>